<dbReference type="PANTHER" id="PTHR43630">
    <property type="entry name" value="POLY-BETA-1,6-N-ACETYL-D-GLUCOSAMINE SYNTHASE"/>
    <property type="match status" value="1"/>
</dbReference>
<accession>A0ABQ6ILB4</accession>
<evidence type="ECO:0000313" key="5">
    <source>
        <dbReference type="EMBL" id="GMA38695.1"/>
    </source>
</evidence>
<sequence>MVALTAVSTIGAWWASVADVLREPMTVLLGVIGPPMLLYFFAINTSYLVLVLLAASEFLAHLRRSAFSGRAEAVSSRLAPGVSLIVPAHNESAGIVMAVQSLLSLRHPRHEVVVVDDGSTDDTFEQLRARFDLVEVAREVPRDIPVPVEVSSVHVPDDGVTRLAVIRKPNSGKTDAVNTGINAAVEPLIAVVDADSILEPDALIAVAEPFAEDPVRTIATGGVIRAANGCTVVDGRVVEVGMPRQWVGRIQVVEYLRAFLLGRSGWSSIDALVLISGAFGMFRRDILVEIGGLDRDCIGEDFELVVRMHRHMRDAGRPYRIRFVAEPIAWTEVPTSLRVLRSQRRRWHRGLYEVLVLHAGMLFRPRYGRIGFLALPWLWLFELVVPVLEIVGITIVLLSLAVGVTNLEFALFFLLVTYGYALLVNLASMTIEELSFHKYPRWKDLGVAIVASVLENFGYRQLNVWWRCEGLVQGLRRGTHEWGTMTRAGFGGTAPRGTGAGVGHA</sequence>
<comment type="caution">
    <text evidence="5">The sequence shown here is derived from an EMBL/GenBank/DDBJ whole genome shotgun (WGS) entry which is preliminary data.</text>
</comment>
<dbReference type="Gene3D" id="3.90.550.10">
    <property type="entry name" value="Spore Coat Polysaccharide Biosynthesis Protein SpsA, Chain A"/>
    <property type="match status" value="1"/>
</dbReference>
<protein>
    <submittedName>
        <fullName evidence="5">Glycosyl transferase family 2</fullName>
    </submittedName>
</protein>
<evidence type="ECO:0000256" key="3">
    <source>
        <dbReference type="ARBA" id="ARBA00022679"/>
    </source>
</evidence>
<dbReference type="Proteomes" id="UP001157126">
    <property type="component" value="Unassembled WGS sequence"/>
</dbReference>
<keyword evidence="3 5" id="KW-0808">Transferase</keyword>
<proteinExistence type="inferred from homology"/>
<feature type="transmembrane region" description="Helical" evidence="4">
    <location>
        <begin position="409"/>
        <end position="431"/>
    </location>
</feature>
<evidence type="ECO:0000313" key="6">
    <source>
        <dbReference type="Proteomes" id="UP001157126"/>
    </source>
</evidence>
<keyword evidence="4" id="KW-0812">Transmembrane</keyword>
<dbReference type="CDD" id="cd06423">
    <property type="entry name" value="CESA_like"/>
    <property type="match status" value="1"/>
</dbReference>
<dbReference type="RefSeq" id="WP_284302752.1">
    <property type="nucleotide sequence ID" value="NZ_BSUO01000001.1"/>
</dbReference>
<reference evidence="6" key="1">
    <citation type="journal article" date="2019" name="Int. J. Syst. Evol. Microbiol.">
        <title>The Global Catalogue of Microorganisms (GCM) 10K type strain sequencing project: providing services to taxonomists for standard genome sequencing and annotation.</title>
        <authorList>
            <consortium name="The Broad Institute Genomics Platform"/>
            <consortium name="The Broad Institute Genome Sequencing Center for Infectious Disease"/>
            <person name="Wu L."/>
            <person name="Ma J."/>
        </authorList>
    </citation>
    <scope>NUCLEOTIDE SEQUENCE [LARGE SCALE GENOMIC DNA]</scope>
    <source>
        <strain evidence="6">NBRC 113072</strain>
    </source>
</reference>
<keyword evidence="4" id="KW-1133">Transmembrane helix</keyword>
<keyword evidence="4" id="KW-0472">Membrane</keyword>
<name>A0ABQ6ILB4_9MICO</name>
<gene>
    <name evidence="5" type="ORF">GCM10025883_07400</name>
</gene>
<dbReference type="GO" id="GO:0016740">
    <property type="term" value="F:transferase activity"/>
    <property type="evidence" value="ECO:0007669"/>
    <property type="project" value="UniProtKB-KW"/>
</dbReference>
<dbReference type="PANTHER" id="PTHR43630:SF1">
    <property type="entry name" value="POLY-BETA-1,6-N-ACETYL-D-GLUCOSAMINE SYNTHASE"/>
    <property type="match status" value="1"/>
</dbReference>
<dbReference type="InterPro" id="IPR029044">
    <property type="entry name" value="Nucleotide-diphossugar_trans"/>
</dbReference>
<organism evidence="5 6">
    <name type="scientific">Mobilicoccus caccae</name>
    <dbReference type="NCBI Taxonomy" id="1859295"/>
    <lineage>
        <taxon>Bacteria</taxon>
        <taxon>Bacillati</taxon>
        <taxon>Actinomycetota</taxon>
        <taxon>Actinomycetes</taxon>
        <taxon>Micrococcales</taxon>
        <taxon>Dermatophilaceae</taxon>
        <taxon>Mobilicoccus</taxon>
    </lineage>
</organism>
<keyword evidence="2" id="KW-0328">Glycosyltransferase</keyword>
<feature type="transmembrane region" description="Helical" evidence="4">
    <location>
        <begin position="370"/>
        <end position="403"/>
    </location>
</feature>
<dbReference type="SUPFAM" id="SSF53448">
    <property type="entry name" value="Nucleotide-diphospho-sugar transferases"/>
    <property type="match status" value="1"/>
</dbReference>
<dbReference type="EMBL" id="BSUO01000001">
    <property type="protein sequence ID" value="GMA38695.1"/>
    <property type="molecule type" value="Genomic_DNA"/>
</dbReference>
<evidence type="ECO:0000256" key="4">
    <source>
        <dbReference type="SAM" id="Phobius"/>
    </source>
</evidence>
<comment type="similarity">
    <text evidence="1">Belongs to the glycosyltransferase 2 family.</text>
</comment>
<dbReference type="Pfam" id="PF13641">
    <property type="entry name" value="Glyco_tranf_2_3"/>
    <property type="match status" value="1"/>
</dbReference>
<keyword evidence="6" id="KW-1185">Reference proteome</keyword>
<feature type="transmembrane region" description="Helical" evidence="4">
    <location>
        <begin position="37"/>
        <end position="60"/>
    </location>
</feature>
<evidence type="ECO:0000256" key="1">
    <source>
        <dbReference type="ARBA" id="ARBA00006739"/>
    </source>
</evidence>
<evidence type="ECO:0000256" key="2">
    <source>
        <dbReference type="ARBA" id="ARBA00022676"/>
    </source>
</evidence>